<evidence type="ECO:0000256" key="3">
    <source>
        <dbReference type="ARBA" id="ARBA00022833"/>
    </source>
</evidence>
<dbReference type="PROSITE" id="PS50048">
    <property type="entry name" value="ZN2_CY6_FUNGAL_2"/>
    <property type="match status" value="1"/>
</dbReference>
<accession>A0A0N1HCH4</accession>
<dbReference type="GO" id="GO:0008270">
    <property type="term" value="F:zinc ion binding"/>
    <property type="evidence" value="ECO:0007669"/>
    <property type="project" value="InterPro"/>
</dbReference>
<gene>
    <name evidence="10" type="ORF">AB675_5412</name>
</gene>
<sequence length="685" mass="76583">MAETSDDTPVPSDGQLSPQSTASGRDPSRPAKRQRRVALACQRCKTRKQRCDGGHPKCTSCSKTSNECVYVFQPAGATHHIKALEERVAELETALSFYGAAEVGDDHFRIAKLMPQEGAGSENGNDVFVAIRDLSLAASGHYVGGTSSLSIGRVLNSIVQSQQPTDSGTIDRDGPSIEDPSPRSLHDARLEQMVNLTSMDSNTADRLIVGWHRHIATRYPIIHTPRVTWLHANRARLTNLHDKCVLNLIYAVSGRWLESSGEGGYFFSDKHYDIAYQEMSSILKLRDSRSLDYLLLLTLYCTRAPRDPGAWTFIGLAIRQCIELGLHRDRHESGPTIDGEMAKRRFWAAYFLERDICIAIGRPFSLSDHDIDAPLPLDVNENLDDEEELRRVWQETMGTGSTGRSRRTSNLSPFIHRTKLKRIESEIQSVVYRVDQADQASDATIMDFLGRLEQWRADIPASAQTFKPQQHSGPYDGLEFFTIHYHRTVRFLLYPRLTTTPNMHYLKLCAQACSGIISDYRRLHQVFPVGFSALSIQSVFLAGLTLVYCAWLSPGFVEVESSFADCQLLLYVITERYPSAKKYRDIFERLRNAIRDLLQTGNHQPGAPVPSLALDPAMLQHDFADLLGQESTMGGWAAHSGIGTDFTHMINTMTGASGNVFEGNMWSQPMSGGQQLYNGQGYMEI</sequence>
<dbReference type="GO" id="GO:0000981">
    <property type="term" value="F:DNA-binding transcription factor activity, RNA polymerase II-specific"/>
    <property type="evidence" value="ECO:0007669"/>
    <property type="project" value="InterPro"/>
</dbReference>
<feature type="region of interest" description="Disordered" evidence="8">
    <location>
        <begin position="1"/>
        <end position="34"/>
    </location>
</feature>
<dbReference type="Proteomes" id="UP000038010">
    <property type="component" value="Unassembled WGS sequence"/>
</dbReference>
<dbReference type="InterPro" id="IPR001138">
    <property type="entry name" value="Zn2Cys6_DnaBD"/>
</dbReference>
<evidence type="ECO:0000256" key="5">
    <source>
        <dbReference type="ARBA" id="ARBA00023125"/>
    </source>
</evidence>
<evidence type="ECO:0000256" key="6">
    <source>
        <dbReference type="ARBA" id="ARBA00023163"/>
    </source>
</evidence>
<organism evidence="10 11">
    <name type="scientific">Cyphellophora attinorum</name>
    <dbReference type="NCBI Taxonomy" id="1664694"/>
    <lineage>
        <taxon>Eukaryota</taxon>
        <taxon>Fungi</taxon>
        <taxon>Dikarya</taxon>
        <taxon>Ascomycota</taxon>
        <taxon>Pezizomycotina</taxon>
        <taxon>Eurotiomycetes</taxon>
        <taxon>Chaetothyriomycetidae</taxon>
        <taxon>Chaetothyriales</taxon>
        <taxon>Cyphellophoraceae</taxon>
        <taxon>Cyphellophora</taxon>
    </lineage>
</organism>
<feature type="domain" description="Zn(2)-C6 fungal-type" evidence="9">
    <location>
        <begin position="40"/>
        <end position="70"/>
    </location>
</feature>
<dbReference type="CDD" id="cd00067">
    <property type="entry name" value="GAL4"/>
    <property type="match status" value="1"/>
</dbReference>
<keyword evidence="7" id="KW-0539">Nucleus</keyword>
<protein>
    <submittedName>
        <fullName evidence="10">Putative transcriptional regulatory protein</fullName>
    </submittedName>
</protein>
<dbReference type="PROSITE" id="PS00463">
    <property type="entry name" value="ZN2_CY6_FUNGAL_1"/>
    <property type="match status" value="1"/>
</dbReference>
<reference evidence="10 11" key="1">
    <citation type="submission" date="2015-06" db="EMBL/GenBank/DDBJ databases">
        <title>Draft genome of the ant-associated black yeast Phialophora attae CBS 131958.</title>
        <authorList>
            <person name="Moreno L.F."/>
            <person name="Stielow B.J."/>
            <person name="de Hoog S."/>
            <person name="Vicente V.A."/>
            <person name="Weiss V.A."/>
            <person name="de Vries M."/>
            <person name="Cruz L.M."/>
            <person name="Souza E.M."/>
        </authorList>
    </citation>
    <scope>NUCLEOTIDE SEQUENCE [LARGE SCALE GENOMIC DNA]</scope>
    <source>
        <strain evidence="10 11">CBS 131958</strain>
    </source>
</reference>
<dbReference type="GO" id="GO:0045944">
    <property type="term" value="P:positive regulation of transcription by RNA polymerase II"/>
    <property type="evidence" value="ECO:0007669"/>
    <property type="project" value="TreeGrafter"/>
</dbReference>
<comment type="caution">
    <text evidence="10">The sequence shown here is derived from an EMBL/GenBank/DDBJ whole genome shotgun (WGS) entry which is preliminary data.</text>
</comment>
<dbReference type="PANTHER" id="PTHR47782:SF12">
    <property type="entry name" value="ZN(II)2CYS6 TRANSCRIPTION FACTOR (EUROFUNG)"/>
    <property type="match status" value="1"/>
</dbReference>
<dbReference type="InterPro" id="IPR007219">
    <property type="entry name" value="XnlR_reg_dom"/>
</dbReference>
<dbReference type="SUPFAM" id="SSF57701">
    <property type="entry name" value="Zn2/Cys6 DNA-binding domain"/>
    <property type="match status" value="1"/>
</dbReference>
<evidence type="ECO:0000259" key="9">
    <source>
        <dbReference type="PROSITE" id="PS50048"/>
    </source>
</evidence>
<keyword evidence="6" id="KW-0804">Transcription</keyword>
<dbReference type="OrthoDB" id="189997at2759"/>
<keyword evidence="11" id="KW-1185">Reference proteome</keyword>
<dbReference type="SMART" id="SM00066">
    <property type="entry name" value="GAL4"/>
    <property type="match status" value="1"/>
</dbReference>
<evidence type="ECO:0000256" key="7">
    <source>
        <dbReference type="ARBA" id="ARBA00023242"/>
    </source>
</evidence>
<dbReference type="VEuPathDB" id="FungiDB:AB675_5412"/>
<dbReference type="CDD" id="cd12148">
    <property type="entry name" value="fungal_TF_MHR"/>
    <property type="match status" value="1"/>
</dbReference>
<evidence type="ECO:0000313" key="11">
    <source>
        <dbReference type="Proteomes" id="UP000038010"/>
    </source>
</evidence>
<feature type="compositionally biased region" description="Basic and acidic residues" evidence="8">
    <location>
        <begin position="169"/>
        <end position="184"/>
    </location>
</feature>
<comment type="subcellular location">
    <subcellularLocation>
        <location evidence="1">Nucleus</location>
    </subcellularLocation>
</comment>
<dbReference type="InterPro" id="IPR052202">
    <property type="entry name" value="Yeast_MetPath_Reg"/>
</dbReference>
<dbReference type="EMBL" id="LFJN01000008">
    <property type="protein sequence ID" value="KPI42053.1"/>
    <property type="molecule type" value="Genomic_DNA"/>
</dbReference>
<feature type="region of interest" description="Disordered" evidence="8">
    <location>
        <begin position="162"/>
        <end position="184"/>
    </location>
</feature>
<keyword evidence="5" id="KW-0238">DNA-binding</keyword>
<keyword evidence="3" id="KW-0862">Zinc</keyword>
<evidence type="ECO:0000256" key="1">
    <source>
        <dbReference type="ARBA" id="ARBA00004123"/>
    </source>
</evidence>
<evidence type="ECO:0000313" key="10">
    <source>
        <dbReference type="EMBL" id="KPI42053.1"/>
    </source>
</evidence>
<dbReference type="InterPro" id="IPR036864">
    <property type="entry name" value="Zn2-C6_fun-type_DNA-bd_sf"/>
</dbReference>
<dbReference type="RefSeq" id="XP_018002016.1">
    <property type="nucleotide sequence ID" value="XM_018145621.1"/>
</dbReference>
<evidence type="ECO:0000256" key="4">
    <source>
        <dbReference type="ARBA" id="ARBA00023015"/>
    </source>
</evidence>
<dbReference type="GeneID" id="28737501"/>
<dbReference type="Gene3D" id="4.10.240.10">
    <property type="entry name" value="Zn(2)-C6 fungal-type DNA-binding domain"/>
    <property type="match status" value="1"/>
</dbReference>
<dbReference type="GO" id="GO:0006351">
    <property type="term" value="P:DNA-templated transcription"/>
    <property type="evidence" value="ECO:0007669"/>
    <property type="project" value="InterPro"/>
</dbReference>
<keyword evidence="2" id="KW-0479">Metal-binding</keyword>
<dbReference type="Pfam" id="PF00172">
    <property type="entry name" value="Zn_clus"/>
    <property type="match status" value="1"/>
</dbReference>
<dbReference type="Pfam" id="PF04082">
    <property type="entry name" value="Fungal_trans"/>
    <property type="match status" value="1"/>
</dbReference>
<evidence type="ECO:0000256" key="2">
    <source>
        <dbReference type="ARBA" id="ARBA00022723"/>
    </source>
</evidence>
<proteinExistence type="predicted"/>
<keyword evidence="4" id="KW-0805">Transcription regulation</keyword>
<name>A0A0N1HCH4_9EURO</name>
<dbReference type="AlphaFoldDB" id="A0A0N1HCH4"/>
<dbReference type="GO" id="GO:0005634">
    <property type="term" value="C:nucleus"/>
    <property type="evidence" value="ECO:0007669"/>
    <property type="project" value="UniProtKB-SubCell"/>
</dbReference>
<dbReference type="GO" id="GO:0043565">
    <property type="term" value="F:sequence-specific DNA binding"/>
    <property type="evidence" value="ECO:0007669"/>
    <property type="project" value="TreeGrafter"/>
</dbReference>
<feature type="compositionally biased region" description="Polar residues" evidence="8">
    <location>
        <begin position="14"/>
        <end position="23"/>
    </location>
</feature>
<dbReference type="PANTHER" id="PTHR47782">
    <property type="entry name" value="ZN(II)2CYS6 TRANSCRIPTION FACTOR (EUROFUNG)-RELATED"/>
    <property type="match status" value="1"/>
</dbReference>
<evidence type="ECO:0000256" key="8">
    <source>
        <dbReference type="SAM" id="MobiDB-lite"/>
    </source>
</evidence>
<dbReference type="SMART" id="SM00906">
    <property type="entry name" value="Fungal_trans"/>
    <property type="match status" value="1"/>
</dbReference>